<evidence type="ECO:0000256" key="2">
    <source>
        <dbReference type="ARBA" id="ARBA00005982"/>
    </source>
</evidence>
<evidence type="ECO:0000256" key="7">
    <source>
        <dbReference type="SAM" id="MobiDB-lite"/>
    </source>
</evidence>
<dbReference type="GO" id="GO:0022857">
    <property type="term" value="F:transmembrane transporter activity"/>
    <property type="evidence" value="ECO:0007669"/>
    <property type="project" value="InterPro"/>
</dbReference>
<evidence type="ECO:0000256" key="1">
    <source>
        <dbReference type="ARBA" id="ARBA00004141"/>
    </source>
</evidence>
<keyword evidence="5 8" id="KW-0472">Membrane</keyword>
<evidence type="ECO:0000256" key="5">
    <source>
        <dbReference type="ARBA" id="ARBA00023136"/>
    </source>
</evidence>
<dbReference type="Pfam" id="PF00854">
    <property type="entry name" value="PTR2"/>
    <property type="match status" value="2"/>
</dbReference>
<keyword evidence="4 8" id="KW-1133">Transmembrane helix</keyword>
<accession>A0AAD5CKM5</accession>
<feature type="transmembrane region" description="Helical" evidence="8">
    <location>
        <begin position="435"/>
        <end position="456"/>
    </location>
</feature>
<organism evidence="9 10">
    <name type="scientific">Ambrosia artemisiifolia</name>
    <name type="common">Common ragweed</name>
    <dbReference type="NCBI Taxonomy" id="4212"/>
    <lineage>
        <taxon>Eukaryota</taxon>
        <taxon>Viridiplantae</taxon>
        <taxon>Streptophyta</taxon>
        <taxon>Embryophyta</taxon>
        <taxon>Tracheophyta</taxon>
        <taxon>Spermatophyta</taxon>
        <taxon>Magnoliopsida</taxon>
        <taxon>eudicotyledons</taxon>
        <taxon>Gunneridae</taxon>
        <taxon>Pentapetalae</taxon>
        <taxon>asterids</taxon>
        <taxon>campanulids</taxon>
        <taxon>Asterales</taxon>
        <taxon>Asteraceae</taxon>
        <taxon>Asteroideae</taxon>
        <taxon>Heliantheae alliance</taxon>
        <taxon>Heliantheae</taxon>
        <taxon>Ambrosia</taxon>
    </lineage>
</organism>
<evidence type="ECO:0000256" key="6">
    <source>
        <dbReference type="ARBA" id="ARBA00044504"/>
    </source>
</evidence>
<dbReference type="CDD" id="cd17416">
    <property type="entry name" value="MFS_NPF1_2"/>
    <property type="match status" value="1"/>
</dbReference>
<sequence length="567" mass="63014">MSPPSSLVENEVGKAHHHHEPPQPKVVQRKPGGWKSMPYILGNESFERLASVGLLANFTVFLMTIFHMNQVSASNLINIWYGINNFAPLIGAFISDAYVGKFWVIAFSSFATLMGMVTMTLIVALPKLHPPSCAHQQALLNQCQGPTTRQFGFLALALGFLSVGTGGIRPCSLPFGVDQFDPTTNEGKKGIDSFFNWYYTTFTIIMLIAMTVVVYIQDSVSWVLGFGIPTILMACSIVLFFVGTKKYIYVKPEGSIFSGMAQTLAAAYKKRNLEVEKTMLYDPPITKGTYQLQKLPLTHQFRYLNKAAIILDGETNPDGSRISSWNLATLIQQWTFTVSQALKMDRHLGPHFQIPAGSIGVISMITIGIWLPIYDRIIVPFLRKITKIESGITLLQRIGIGIVFSILAMIVAAMVEKKRRDSAISHNQPDGIAPLSVMWLAPQLILMAFAEVFNLLGQLEFYYKEFPDNMKSMGTAMFCVMAGVANYLSSALVTTVHKVTGKHGQPNWLAADINAGRVDYFYYVIAGLGVLNMGYYLIVSSQYQYKKKIQGNEEESELDIELNASKK</sequence>
<proteinExistence type="inferred from homology"/>
<dbReference type="SUPFAM" id="SSF103473">
    <property type="entry name" value="MFS general substrate transporter"/>
    <property type="match status" value="1"/>
</dbReference>
<dbReference type="Proteomes" id="UP001206925">
    <property type="component" value="Unassembled WGS sequence"/>
</dbReference>
<keyword evidence="3 8" id="KW-0812">Transmembrane</keyword>
<comment type="similarity">
    <text evidence="2">Belongs to the major facilitator superfamily. Proton-dependent oligopeptide transporter (POT/PTR) (TC 2.A.17) family.</text>
</comment>
<keyword evidence="10" id="KW-1185">Reference proteome</keyword>
<feature type="transmembrane region" description="Helical" evidence="8">
    <location>
        <begin position="223"/>
        <end position="242"/>
    </location>
</feature>
<evidence type="ECO:0000313" key="9">
    <source>
        <dbReference type="EMBL" id="KAI7743362.1"/>
    </source>
</evidence>
<dbReference type="AlphaFoldDB" id="A0AAD5CKM5"/>
<feature type="transmembrane region" description="Helical" evidence="8">
    <location>
        <begin position="197"/>
        <end position="216"/>
    </location>
</feature>
<name>A0AAD5CKM5_AMBAR</name>
<feature type="transmembrane region" description="Helical" evidence="8">
    <location>
        <begin position="520"/>
        <end position="539"/>
    </location>
</feature>
<feature type="transmembrane region" description="Helical" evidence="8">
    <location>
        <begin position="79"/>
        <end position="99"/>
    </location>
</feature>
<feature type="transmembrane region" description="Helical" evidence="8">
    <location>
        <begin position="151"/>
        <end position="177"/>
    </location>
</feature>
<feature type="transmembrane region" description="Helical" evidence="8">
    <location>
        <begin position="49"/>
        <end position="67"/>
    </location>
</feature>
<evidence type="ECO:0000256" key="8">
    <source>
        <dbReference type="SAM" id="Phobius"/>
    </source>
</evidence>
<dbReference type="InterPro" id="IPR036259">
    <property type="entry name" value="MFS_trans_sf"/>
</dbReference>
<dbReference type="EMBL" id="JAMZMK010007739">
    <property type="protein sequence ID" value="KAI7743362.1"/>
    <property type="molecule type" value="Genomic_DNA"/>
</dbReference>
<comment type="subcellular location">
    <subcellularLocation>
        <location evidence="1">Membrane</location>
        <topology evidence="1">Multi-pass membrane protein</topology>
    </subcellularLocation>
</comment>
<protein>
    <submittedName>
        <fullName evidence="9">Uncharacterized protein</fullName>
    </submittedName>
</protein>
<dbReference type="Gene3D" id="1.20.1250.20">
    <property type="entry name" value="MFS general substrate transporter like domains"/>
    <property type="match status" value="1"/>
</dbReference>
<dbReference type="GO" id="GO:0016020">
    <property type="term" value="C:membrane"/>
    <property type="evidence" value="ECO:0007669"/>
    <property type="project" value="UniProtKB-SubCell"/>
</dbReference>
<reference evidence="9" key="1">
    <citation type="submission" date="2022-06" db="EMBL/GenBank/DDBJ databases">
        <title>Uncovering the hologenomic basis of an extraordinary plant invasion.</title>
        <authorList>
            <person name="Bieker V.C."/>
            <person name="Martin M.D."/>
            <person name="Gilbert T."/>
            <person name="Hodgins K."/>
            <person name="Battlay P."/>
            <person name="Petersen B."/>
            <person name="Wilson J."/>
        </authorList>
    </citation>
    <scope>NUCLEOTIDE SEQUENCE</scope>
    <source>
        <strain evidence="9">AA19_3_7</strain>
        <tissue evidence="9">Leaf</tissue>
    </source>
</reference>
<feature type="transmembrane region" description="Helical" evidence="8">
    <location>
        <begin position="105"/>
        <end position="125"/>
    </location>
</feature>
<feature type="region of interest" description="Disordered" evidence="7">
    <location>
        <begin position="1"/>
        <end position="30"/>
    </location>
</feature>
<dbReference type="InterPro" id="IPR000109">
    <property type="entry name" value="POT_fam"/>
</dbReference>
<evidence type="ECO:0000256" key="3">
    <source>
        <dbReference type="ARBA" id="ARBA00022692"/>
    </source>
</evidence>
<feature type="transmembrane region" description="Helical" evidence="8">
    <location>
        <begin position="394"/>
        <end position="415"/>
    </location>
</feature>
<comment type="caution">
    <text evidence="9">The sequence shown here is derived from an EMBL/GenBank/DDBJ whole genome shotgun (WGS) entry which is preliminary data.</text>
</comment>
<feature type="transmembrane region" description="Helical" evidence="8">
    <location>
        <begin position="352"/>
        <end position="373"/>
    </location>
</feature>
<feature type="transmembrane region" description="Helical" evidence="8">
    <location>
        <begin position="477"/>
        <end position="500"/>
    </location>
</feature>
<dbReference type="FunFam" id="1.20.1250.20:FF:000130">
    <property type="entry name" value="Protein NRT1/ PTR FAMILY 3.1"/>
    <property type="match status" value="1"/>
</dbReference>
<evidence type="ECO:0000256" key="4">
    <source>
        <dbReference type="ARBA" id="ARBA00022989"/>
    </source>
</evidence>
<gene>
    <name evidence="9" type="ORF">M8C21_006659</name>
</gene>
<evidence type="ECO:0000313" key="10">
    <source>
        <dbReference type="Proteomes" id="UP001206925"/>
    </source>
</evidence>
<dbReference type="PANTHER" id="PTHR11654">
    <property type="entry name" value="OLIGOPEPTIDE TRANSPORTER-RELATED"/>
    <property type="match status" value="1"/>
</dbReference>
<comment type="similarity">
    <text evidence="6">Belongs to the major facilitator superfamily. Phosphate:H(+) symporter (TC 2.A.1.9) family.</text>
</comment>